<dbReference type="KEGG" id="mis:MICPUN_108587"/>
<feature type="compositionally biased region" description="Basic and acidic residues" evidence="1">
    <location>
        <begin position="1"/>
        <end position="23"/>
    </location>
</feature>
<evidence type="ECO:0008006" key="4">
    <source>
        <dbReference type="Google" id="ProtNLM"/>
    </source>
</evidence>
<dbReference type="eggNOG" id="ENOG502SD6S">
    <property type="taxonomic scope" value="Eukaryota"/>
</dbReference>
<feature type="compositionally biased region" description="Gly residues" evidence="1">
    <location>
        <begin position="59"/>
        <end position="68"/>
    </location>
</feature>
<dbReference type="InParanoid" id="C1EA78"/>
<accession>C1EA78</accession>
<dbReference type="GeneID" id="8244843"/>
<dbReference type="RefSeq" id="XP_002503901.1">
    <property type="nucleotide sequence ID" value="XM_002503855.1"/>
</dbReference>
<feature type="compositionally biased region" description="Polar residues" evidence="1">
    <location>
        <begin position="180"/>
        <end position="190"/>
    </location>
</feature>
<evidence type="ECO:0000256" key="1">
    <source>
        <dbReference type="SAM" id="MobiDB-lite"/>
    </source>
</evidence>
<gene>
    <name evidence="2" type="ORF">MICPUN_108587</name>
</gene>
<organism evidence="2 3">
    <name type="scientific">Micromonas commoda (strain RCC299 / NOUM17 / CCMP2709)</name>
    <name type="common">Picoplanktonic green alga</name>
    <dbReference type="NCBI Taxonomy" id="296587"/>
    <lineage>
        <taxon>Eukaryota</taxon>
        <taxon>Viridiplantae</taxon>
        <taxon>Chlorophyta</taxon>
        <taxon>Mamiellophyceae</taxon>
        <taxon>Mamiellales</taxon>
        <taxon>Mamiellaceae</taxon>
        <taxon>Micromonas</taxon>
    </lineage>
</organism>
<feature type="region of interest" description="Disordered" evidence="1">
    <location>
        <begin position="1"/>
        <end position="125"/>
    </location>
</feature>
<feature type="compositionally biased region" description="Polar residues" evidence="1">
    <location>
        <begin position="115"/>
        <end position="125"/>
    </location>
</feature>
<dbReference type="Proteomes" id="UP000002009">
    <property type="component" value="Chromosome 7"/>
</dbReference>
<protein>
    <recommendedName>
        <fullName evidence="4">Enkurin domain-containing protein</fullName>
    </recommendedName>
</protein>
<name>C1EA78_MICCC</name>
<keyword evidence="3" id="KW-1185">Reference proteome</keyword>
<sequence length="199" mass="22060">MDRERVAAEAIERAEREAVEARRTRPKTAPPARRTEHAALETAADRYSAAEASRRGRDGSGWYGGVLDGDGQTLPKPKPRDEGEIPPWMPVTTTDGTGRRDPNATAGRPAGDSQPFATSESLESWSSHVAAVEARLMRLSVERDELEGELGRLPEGAGRTIDERRRKQHAERRLEELHRSMSQARNQLKQAQRVHLVGA</sequence>
<dbReference type="AlphaFoldDB" id="C1EA78"/>
<feature type="compositionally biased region" description="Basic and acidic residues" evidence="1">
    <location>
        <begin position="160"/>
        <end position="179"/>
    </location>
</feature>
<feature type="region of interest" description="Disordered" evidence="1">
    <location>
        <begin position="151"/>
        <end position="199"/>
    </location>
</feature>
<reference evidence="2 3" key="1">
    <citation type="journal article" date="2009" name="Science">
        <title>Green evolution and dynamic adaptations revealed by genomes of the marine picoeukaryotes Micromonas.</title>
        <authorList>
            <person name="Worden A.Z."/>
            <person name="Lee J.H."/>
            <person name="Mock T."/>
            <person name="Rouze P."/>
            <person name="Simmons M.P."/>
            <person name="Aerts A.L."/>
            <person name="Allen A.E."/>
            <person name="Cuvelier M.L."/>
            <person name="Derelle E."/>
            <person name="Everett M.V."/>
            <person name="Foulon E."/>
            <person name="Grimwood J."/>
            <person name="Gundlach H."/>
            <person name="Henrissat B."/>
            <person name="Napoli C."/>
            <person name="McDonald S.M."/>
            <person name="Parker M.S."/>
            <person name="Rombauts S."/>
            <person name="Salamov A."/>
            <person name="Von Dassow P."/>
            <person name="Badger J.H."/>
            <person name="Coutinho P.M."/>
            <person name="Demir E."/>
            <person name="Dubchak I."/>
            <person name="Gentemann C."/>
            <person name="Eikrem W."/>
            <person name="Gready J.E."/>
            <person name="John U."/>
            <person name="Lanier W."/>
            <person name="Lindquist E.A."/>
            <person name="Lucas S."/>
            <person name="Mayer K.F."/>
            <person name="Moreau H."/>
            <person name="Not F."/>
            <person name="Otillar R."/>
            <person name="Panaud O."/>
            <person name="Pangilinan J."/>
            <person name="Paulsen I."/>
            <person name="Piegu B."/>
            <person name="Poliakov A."/>
            <person name="Robbens S."/>
            <person name="Schmutz J."/>
            <person name="Toulza E."/>
            <person name="Wyss T."/>
            <person name="Zelensky A."/>
            <person name="Zhou K."/>
            <person name="Armbrust E.V."/>
            <person name="Bhattacharya D."/>
            <person name="Goodenough U.W."/>
            <person name="Van de Peer Y."/>
            <person name="Grigoriev I.V."/>
        </authorList>
    </citation>
    <scope>NUCLEOTIDE SEQUENCE [LARGE SCALE GENOMIC DNA]</scope>
    <source>
        <strain evidence="3">RCC299 / NOUM17</strain>
    </source>
</reference>
<evidence type="ECO:0000313" key="3">
    <source>
        <dbReference type="Proteomes" id="UP000002009"/>
    </source>
</evidence>
<proteinExistence type="predicted"/>
<evidence type="ECO:0000313" key="2">
    <source>
        <dbReference type="EMBL" id="ACO65159.1"/>
    </source>
</evidence>
<dbReference type="EMBL" id="CP001328">
    <property type="protein sequence ID" value="ACO65159.1"/>
    <property type="molecule type" value="Genomic_DNA"/>
</dbReference>
<dbReference type="OrthoDB" id="10688596at2759"/>
<dbReference type="STRING" id="296587.C1EA78"/>